<dbReference type="InterPro" id="IPR036691">
    <property type="entry name" value="Endo/exonu/phosph_ase_sf"/>
</dbReference>
<reference evidence="1 2" key="1">
    <citation type="submission" date="2015-11" db="EMBL/GenBank/DDBJ databases">
        <title>Genomic analysis of 38 Legionella species identifies large and diverse effector repertoires.</title>
        <authorList>
            <person name="Burstein D."/>
            <person name="Amaro F."/>
            <person name="Zusman T."/>
            <person name="Lifshitz Z."/>
            <person name="Cohen O."/>
            <person name="Gilbert J.A."/>
            <person name="Pupko T."/>
            <person name="Shuman H.A."/>
            <person name="Segal G."/>
        </authorList>
    </citation>
    <scope>NUCLEOTIDE SEQUENCE [LARGE SCALE GENOMIC DNA]</scope>
    <source>
        <strain evidence="1 2">Mt.St.Helens-9</strain>
    </source>
</reference>
<dbReference type="Proteomes" id="UP000054877">
    <property type="component" value="Unassembled WGS sequence"/>
</dbReference>
<organism evidence="1 2">
    <name type="scientific">Legionella spiritensis</name>
    <dbReference type="NCBI Taxonomy" id="452"/>
    <lineage>
        <taxon>Bacteria</taxon>
        <taxon>Pseudomonadati</taxon>
        <taxon>Pseudomonadota</taxon>
        <taxon>Gammaproteobacteria</taxon>
        <taxon>Legionellales</taxon>
        <taxon>Legionellaceae</taxon>
        <taxon>Legionella</taxon>
    </lineage>
</organism>
<dbReference type="PATRIC" id="fig|452.5.peg.649"/>
<evidence type="ECO:0000313" key="2">
    <source>
        <dbReference type="Proteomes" id="UP000054877"/>
    </source>
</evidence>
<dbReference type="RefSeq" id="WP_058482536.1">
    <property type="nucleotide sequence ID" value="NZ_CAAAII010000024.1"/>
</dbReference>
<dbReference type="EMBL" id="LNYX01000006">
    <property type="protein sequence ID" value="KTD65517.1"/>
    <property type="molecule type" value="Genomic_DNA"/>
</dbReference>
<proteinExistence type="predicted"/>
<dbReference type="STRING" id="452.Lspi_0591"/>
<dbReference type="SUPFAM" id="SSF56219">
    <property type="entry name" value="DNase I-like"/>
    <property type="match status" value="1"/>
</dbReference>
<dbReference type="AlphaFoldDB" id="A0A0W0Z8Q7"/>
<dbReference type="Gene3D" id="3.60.10.10">
    <property type="entry name" value="Endonuclease/exonuclease/phosphatase"/>
    <property type="match status" value="1"/>
</dbReference>
<comment type="caution">
    <text evidence="1">The sequence shown here is derived from an EMBL/GenBank/DDBJ whole genome shotgun (WGS) entry which is preliminary data.</text>
</comment>
<gene>
    <name evidence="1" type="ORF">Lspi_0591</name>
</gene>
<evidence type="ECO:0000313" key="1">
    <source>
        <dbReference type="EMBL" id="KTD65517.1"/>
    </source>
</evidence>
<protein>
    <recommendedName>
        <fullName evidence="3">Endonuclease/Exonuclease/phosphatase family protein</fullName>
    </recommendedName>
</protein>
<sequence>MPLTLKAITLNCGNSGPGKKASRDIIQSITDNDTDLTLLHCQETDFNKAVKQLRKSLNNDENYEITVLHQMVTHTKLSTQFHHSTGIMTIAIHKKNINIEHHDQEVRRGKSRFSSAYNKGGIFSRLTIQKRNDEKPGKTYVLDLTNAHLDAFTDATRAQDWANLHNTRANTISANSFEELCETIPDMVITGFDANTRNHLIKKDGALSSKSSWSDNPQPAMHSLLMAPMGNHRFSYDSTYKTNTPSVLRKPDKNRPSYARGGMLDLVAYNDVDWVREQLYNEVPVTEEAEIIIPPVKNGSRDHAVIGSPDIPISKYTRDFDKVRDYIACSLFQAAPRLTSYILDDDFIELDENKDYLLHIYNAYLTPDGLMQRRLQLQSDSLQWLANSEKTTDPKTHALFRRKLFPGFQPWLESTAFLSPPQSIDELKLQLSHQTNLVRLAELRNKYLQSNVFASEKAYTLIIIENAQQALITSATNESAQELVLKQTEKLLNFNQIMNTYAKHLRSAGYEGDSLMNRLLLKDKKKIIASLGNILKQKASPDKTLRALDRNLNRTKDILERHRDDDWLNRLFRALKHAILQRPVKSHGAFFVEQAESTIKINAQLSLPNKNPL</sequence>
<evidence type="ECO:0008006" key="3">
    <source>
        <dbReference type="Google" id="ProtNLM"/>
    </source>
</evidence>
<accession>A0A0W0Z8Q7</accession>
<keyword evidence="2" id="KW-1185">Reference proteome</keyword>
<name>A0A0W0Z8Q7_LEGSP</name>
<dbReference type="OrthoDB" id="5635562at2"/>